<dbReference type="SUPFAM" id="SSF58113">
    <property type="entry name" value="Apolipoprotein A-I"/>
    <property type="match status" value="1"/>
</dbReference>
<keyword evidence="6" id="KW-1185">Reference proteome</keyword>
<dbReference type="InterPro" id="IPR003798">
    <property type="entry name" value="DNA_recombination_RmuC"/>
</dbReference>
<keyword evidence="3" id="KW-0175">Coiled coil</keyword>
<dbReference type="Gene3D" id="1.20.120.20">
    <property type="entry name" value="Apolipoprotein"/>
    <property type="match status" value="1"/>
</dbReference>
<evidence type="ECO:0000313" key="6">
    <source>
        <dbReference type="Proteomes" id="UP000186513"/>
    </source>
</evidence>
<dbReference type="PANTHER" id="PTHR30563:SF0">
    <property type="entry name" value="DNA RECOMBINATION PROTEIN RMUC"/>
    <property type="match status" value="1"/>
</dbReference>
<dbReference type="GO" id="GO:0006310">
    <property type="term" value="P:DNA recombination"/>
    <property type="evidence" value="ECO:0007669"/>
    <property type="project" value="UniProtKB-KW"/>
</dbReference>
<reference evidence="5 6" key="1">
    <citation type="submission" date="2016-11" db="EMBL/GenBank/DDBJ databases">
        <authorList>
            <person name="Jaros S."/>
            <person name="Januszkiewicz K."/>
            <person name="Wedrychowicz H."/>
        </authorList>
    </citation>
    <scope>NUCLEOTIDE SEQUENCE [LARGE SCALE GENOMIC DNA]</scope>
    <source>
        <strain evidence="5 6">DSM 18899</strain>
    </source>
</reference>
<dbReference type="OrthoDB" id="9765111at2"/>
<dbReference type="RefSeq" id="WP_072428890.1">
    <property type="nucleotide sequence ID" value="NZ_FPKR01000009.1"/>
</dbReference>
<evidence type="ECO:0000256" key="3">
    <source>
        <dbReference type="ARBA" id="ARBA00023054"/>
    </source>
</evidence>
<accession>A0A1K2HKX7</accession>
<dbReference type="Pfam" id="PF02646">
    <property type="entry name" value="RmuC"/>
    <property type="match status" value="1"/>
</dbReference>
<name>A0A1K2HKX7_9NEIS</name>
<evidence type="ECO:0000256" key="2">
    <source>
        <dbReference type="ARBA" id="ARBA00009840"/>
    </source>
</evidence>
<evidence type="ECO:0000256" key="4">
    <source>
        <dbReference type="ARBA" id="ARBA00023172"/>
    </source>
</evidence>
<organism evidence="5 6">
    <name type="scientific">Chitinimonas taiwanensis DSM 18899</name>
    <dbReference type="NCBI Taxonomy" id="1121279"/>
    <lineage>
        <taxon>Bacteria</taxon>
        <taxon>Pseudomonadati</taxon>
        <taxon>Pseudomonadota</taxon>
        <taxon>Betaproteobacteria</taxon>
        <taxon>Neisseriales</taxon>
        <taxon>Chitinibacteraceae</taxon>
        <taxon>Chitinimonas</taxon>
    </lineage>
</organism>
<protein>
    <submittedName>
        <fullName evidence="5">DNA recombination protein RmuC</fullName>
    </submittedName>
</protein>
<keyword evidence="4" id="KW-0233">DNA recombination</keyword>
<dbReference type="PANTHER" id="PTHR30563">
    <property type="entry name" value="DNA RECOMBINATION PROTEIN RMUC"/>
    <property type="match status" value="1"/>
</dbReference>
<dbReference type="STRING" id="1121279.SAMN02745887_02375"/>
<dbReference type="EMBL" id="FPKR01000009">
    <property type="protein sequence ID" value="SFZ77371.1"/>
    <property type="molecule type" value="Genomic_DNA"/>
</dbReference>
<evidence type="ECO:0000256" key="1">
    <source>
        <dbReference type="ARBA" id="ARBA00003416"/>
    </source>
</evidence>
<proteinExistence type="inferred from homology"/>
<evidence type="ECO:0000313" key="5">
    <source>
        <dbReference type="EMBL" id="SFZ77371.1"/>
    </source>
</evidence>
<dbReference type="Proteomes" id="UP000186513">
    <property type="component" value="Unassembled WGS sequence"/>
</dbReference>
<gene>
    <name evidence="5" type="ORF">SAMN02745887_02375</name>
</gene>
<sequence>MLEVLFGIVALVVLLAGGLVVVRLGQLAQAQRTTLDLLTAQLEEKHRAMLQDLHAGLSRQSEALSHGFAEQSERLRSSVTESGERLRDSVGQSFDRLREAVGTELKDTRVGLDTLRASQTEALQAAQIAQTNALQSMQLTQAQALADSREAIAKQLADISQTVQQKQDKLRTEVLETVSKLVGEQGRAQQELLLNTLRRTTEQLTQTIAQLTMTVDGRLEQISGKVTERLDEGFKKTNETFASVMARLATIDEAQKKIDGLTTNVVSLQELLGDKRSRGAFGEVQLEHLVSNVLPTSSYQLQATLSNGTRADCLLKLPEPTGMVAVDSKFPLENYHRMFGTTVTEPERAAAQRQFRLDVKKHIDAIADKYIISGETADGAVMFIPAEAVFAEIHAYNPELVQYAMGKRVWIVSPTTMMAVLNTARAVIKDVETRQQVHIIKAALSRLSEDFRRFDTRMKNLATHIRQAHEDAQQVQISSEKISKRFVEIEHVRFDEPGAPAVLPSESVLAND</sequence>
<dbReference type="AlphaFoldDB" id="A0A1K2HKX7"/>
<comment type="similarity">
    <text evidence="2">Belongs to the RmuC family.</text>
</comment>
<comment type="function">
    <text evidence="1">Involved in DNA recombination.</text>
</comment>